<dbReference type="CDD" id="cd17325">
    <property type="entry name" value="MFS_MdtG_SLC18_like"/>
    <property type="match status" value="1"/>
</dbReference>
<feature type="transmembrane region" description="Helical" evidence="8">
    <location>
        <begin position="183"/>
        <end position="205"/>
    </location>
</feature>
<dbReference type="GeneID" id="83210578"/>
<evidence type="ECO:0000256" key="5">
    <source>
        <dbReference type="ARBA" id="ARBA00022989"/>
    </source>
</evidence>
<proteinExistence type="inferred from homology"/>
<dbReference type="GO" id="GO:0022857">
    <property type="term" value="F:transmembrane transporter activity"/>
    <property type="evidence" value="ECO:0007669"/>
    <property type="project" value="InterPro"/>
</dbReference>
<feature type="transmembrane region" description="Helical" evidence="8">
    <location>
        <begin position="99"/>
        <end position="120"/>
    </location>
</feature>
<keyword evidence="3" id="KW-0813">Transport</keyword>
<dbReference type="InterPro" id="IPR020846">
    <property type="entry name" value="MFS_dom"/>
</dbReference>
<keyword evidence="4 8" id="KW-0812">Transmembrane</keyword>
<feature type="domain" description="Major facilitator superfamily (MFS) profile" evidence="9">
    <location>
        <begin position="29"/>
        <end position="466"/>
    </location>
</feature>
<dbReference type="InterPro" id="IPR050930">
    <property type="entry name" value="MFS_Vesicular_Transporter"/>
</dbReference>
<dbReference type="Gene3D" id="1.20.1250.20">
    <property type="entry name" value="MFS general substrate transporter like domains"/>
    <property type="match status" value="1"/>
</dbReference>
<feature type="transmembrane region" description="Helical" evidence="8">
    <location>
        <begin position="67"/>
        <end position="87"/>
    </location>
</feature>
<evidence type="ECO:0000256" key="7">
    <source>
        <dbReference type="SAM" id="MobiDB-lite"/>
    </source>
</evidence>
<evidence type="ECO:0000256" key="6">
    <source>
        <dbReference type="ARBA" id="ARBA00023136"/>
    </source>
</evidence>
<evidence type="ECO:0000256" key="4">
    <source>
        <dbReference type="ARBA" id="ARBA00022692"/>
    </source>
</evidence>
<feature type="transmembrane region" description="Helical" evidence="8">
    <location>
        <begin position="349"/>
        <end position="365"/>
    </location>
</feature>
<evidence type="ECO:0000313" key="10">
    <source>
        <dbReference type="EMBL" id="KAJ8660943.1"/>
    </source>
</evidence>
<keyword evidence="11" id="KW-1185">Reference proteome</keyword>
<feature type="transmembrane region" description="Helical" evidence="8">
    <location>
        <begin position="322"/>
        <end position="342"/>
    </location>
</feature>
<dbReference type="PANTHER" id="PTHR23506:SF23">
    <property type="entry name" value="GH10249P"/>
    <property type="match status" value="1"/>
</dbReference>
<comment type="caution">
    <text evidence="10">The sequence shown here is derived from an EMBL/GenBank/DDBJ whole genome shotgun (WGS) entry which is preliminary data.</text>
</comment>
<evidence type="ECO:0000256" key="1">
    <source>
        <dbReference type="ARBA" id="ARBA00004141"/>
    </source>
</evidence>
<dbReference type="PROSITE" id="PS50850">
    <property type="entry name" value="MFS"/>
    <property type="match status" value="1"/>
</dbReference>
<dbReference type="SUPFAM" id="SSF103473">
    <property type="entry name" value="MFS general substrate transporter"/>
    <property type="match status" value="1"/>
</dbReference>
<dbReference type="InterPro" id="IPR001958">
    <property type="entry name" value="Tet-R_TetA/multi-R_MdtG-like"/>
</dbReference>
<dbReference type="InterPro" id="IPR036259">
    <property type="entry name" value="MFS_trans_sf"/>
</dbReference>
<organism evidence="10 11">
    <name type="scientific">Lichtheimia ornata</name>
    <dbReference type="NCBI Taxonomy" id="688661"/>
    <lineage>
        <taxon>Eukaryota</taxon>
        <taxon>Fungi</taxon>
        <taxon>Fungi incertae sedis</taxon>
        <taxon>Mucoromycota</taxon>
        <taxon>Mucoromycotina</taxon>
        <taxon>Mucoromycetes</taxon>
        <taxon>Mucorales</taxon>
        <taxon>Lichtheimiaceae</taxon>
        <taxon>Lichtheimia</taxon>
    </lineage>
</organism>
<sequence length="475" mass="50546">MSDATTAPTTSMSSVESFWTRTRKSPISAACVVAYTLFTDMLTYGAVLPVLPTLVLQRLHGNSSMVGILFGVYAFGLLLATPVFAILSDKYQNRRYPMMTGCIGLVASTLAFAAADSYFLLILARIAQGVAGGASWTIGLGMVADVFPTNRLGVVMGTVLTAHTVGFAIGPAMGGFLFEYAGFSAPFLCCAIFAAINFLAVAWVAEPNHDKHINKKDTDKYTQPTADNTSETSTAASTSSHVTDDEALAAVTPTEETPLIKSTSRPLGDQTQEITMWGLCKNWKIMCCVLCTTISASVFSGIEPALPIHLEKAYDSSASTVGVIFVAMVVPAFLAPAIGFMSDRIGRDVISASGMLLMAVAAPLVSIDYPIVYMIVPSLMVFGFSSPLTLTPILPEMGEIVDSLGGAAYAQVYALYNMAYSMGMFLGPVYAGAVMAVAGFKTLMFTFAIALVICSPVMMDWKAVWRRVTACVRSH</sequence>
<gene>
    <name evidence="10" type="ORF">O0I10_003165</name>
</gene>
<accession>A0AAD7V986</accession>
<evidence type="ECO:0000256" key="8">
    <source>
        <dbReference type="SAM" id="Phobius"/>
    </source>
</evidence>
<feature type="transmembrane region" description="Helical" evidence="8">
    <location>
        <begin position="126"/>
        <end position="147"/>
    </location>
</feature>
<dbReference type="AlphaFoldDB" id="A0AAD7V986"/>
<feature type="compositionally biased region" description="Low complexity" evidence="7">
    <location>
        <begin position="225"/>
        <end position="241"/>
    </location>
</feature>
<keyword evidence="5 8" id="KW-1133">Transmembrane helix</keyword>
<evidence type="ECO:0000259" key="9">
    <source>
        <dbReference type="PROSITE" id="PS50850"/>
    </source>
</evidence>
<dbReference type="GO" id="GO:0016020">
    <property type="term" value="C:membrane"/>
    <property type="evidence" value="ECO:0007669"/>
    <property type="project" value="UniProtKB-SubCell"/>
</dbReference>
<reference evidence="10 11" key="1">
    <citation type="submission" date="2023-03" db="EMBL/GenBank/DDBJ databases">
        <title>Genome sequence of Lichtheimia ornata CBS 291.66.</title>
        <authorList>
            <person name="Mohabir J.T."/>
            <person name="Shea T.P."/>
            <person name="Kurbessoian T."/>
            <person name="Berby B."/>
            <person name="Fontaine J."/>
            <person name="Livny J."/>
            <person name="Gnirke A."/>
            <person name="Stajich J.E."/>
            <person name="Cuomo C.A."/>
        </authorList>
    </citation>
    <scope>NUCLEOTIDE SEQUENCE [LARGE SCALE GENOMIC DNA]</scope>
    <source>
        <strain evidence="10">CBS 291.66</strain>
    </source>
</reference>
<feature type="transmembrane region" description="Helical" evidence="8">
    <location>
        <begin position="154"/>
        <end position="177"/>
    </location>
</feature>
<name>A0AAD7V986_9FUNG</name>
<dbReference type="PRINTS" id="PR01035">
    <property type="entry name" value="TCRTETA"/>
</dbReference>
<dbReference type="EMBL" id="JARTCD010000010">
    <property type="protein sequence ID" value="KAJ8660943.1"/>
    <property type="molecule type" value="Genomic_DNA"/>
</dbReference>
<dbReference type="InterPro" id="IPR011701">
    <property type="entry name" value="MFS"/>
</dbReference>
<dbReference type="RefSeq" id="XP_058345856.1">
    <property type="nucleotide sequence ID" value="XM_058483237.1"/>
</dbReference>
<keyword evidence="6 8" id="KW-0472">Membrane</keyword>
<feature type="transmembrane region" description="Helical" evidence="8">
    <location>
        <begin position="433"/>
        <end position="457"/>
    </location>
</feature>
<feature type="transmembrane region" description="Helical" evidence="8">
    <location>
        <begin position="27"/>
        <end position="47"/>
    </location>
</feature>
<comment type="subcellular location">
    <subcellularLocation>
        <location evidence="1">Membrane</location>
        <topology evidence="1">Multi-pass membrane protein</topology>
    </subcellularLocation>
</comment>
<dbReference type="Proteomes" id="UP001234581">
    <property type="component" value="Unassembled WGS sequence"/>
</dbReference>
<evidence type="ECO:0000256" key="3">
    <source>
        <dbReference type="ARBA" id="ARBA00022448"/>
    </source>
</evidence>
<evidence type="ECO:0000256" key="2">
    <source>
        <dbReference type="ARBA" id="ARBA00006829"/>
    </source>
</evidence>
<dbReference type="PANTHER" id="PTHR23506">
    <property type="entry name" value="GH10249P"/>
    <property type="match status" value="1"/>
</dbReference>
<evidence type="ECO:0000313" key="11">
    <source>
        <dbReference type="Proteomes" id="UP001234581"/>
    </source>
</evidence>
<feature type="region of interest" description="Disordered" evidence="7">
    <location>
        <begin position="213"/>
        <end position="243"/>
    </location>
</feature>
<dbReference type="Pfam" id="PF07690">
    <property type="entry name" value="MFS_1"/>
    <property type="match status" value="2"/>
</dbReference>
<comment type="similarity">
    <text evidence="2">Belongs to the major facilitator superfamily. Vesicular transporter family.</text>
</comment>
<protein>
    <recommendedName>
        <fullName evidence="9">Major facilitator superfamily (MFS) profile domain-containing protein</fullName>
    </recommendedName>
</protein>
<feature type="transmembrane region" description="Helical" evidence="8">
    <location>
        <begin position="283"/>
        <end position="302"/>
    </location>
</feature>